<dbReference type="FunFam" id="3.40.50.1980:FF:000001">
    <property type="entry name" value="Histidinol dehydrogenase"/>
    <property type="match status" value="1"/>
</dbReference>
<feature type="binding site" evidence="5 9">
    <location>
        <position position="363"/>
    </location>
    <ligand>
        <name>Zn(2+)</name>
        <dbReference type="ChEBI" id="CHEBI:29105"/>
    </ligand>
</feature>
<accession>A0A7C3V0K9</accession>
<dbReference type="AlphaFoldDB" id="A0A7C3V0K9"/>
<evidence type="ECO:0000256" key="2">
    <source>
        <dbReference type="ARBA" id="ARBA00022723"/>
    </source>
</evidence>
<protein>
    <recommendedName>
        <fullName evidence="5">Histidinol dehydrogenase</fullName>
        <shortName evidence="5">HDH</shortName>
        <ecNumber evidence="5">1.1.1.23</ecNumber>
    </recommendedName>
</protein>
<organism evidence="11">
    <name type="scientific">Desulfobacca acetoxidans</name>
    <dbReference type="NCBI Taxonomy" id="60893"/>
    <lineage>
        <taxon>Bacteria</taxon>
        <taxon>Pseudomonadati</taxon>
        <taxon>Thermodesulfobacteriota</taxon>
        <taxon>Desulfobaccia</taxon>
        <taxon>Desulfobaccales</taxon>
        <taxon>Desulfobaccaceae</taxon>
        <taxon>Desulfobacca</taxon>
    </lineage>
</organism>
<feature type="active site" description="Proton acceptor" evidence="5 7">
    <location>
        <position position="329"/>
    </location>
</feature>
<keyword evidence="5" id="KW-0028">Amino-acid biosynthesis</keyword>
<sequence length="433" mass="46729">MAILQVEYLANLAPARLDHLLHRSREDVNQVLEEVRAILTALRRDGDAENLRWHRQYKADLIAAELEVGPAEIDASYRSLDPRVLEALKTAAANIEAFHRAQLEREMWGVEIRPGILAGRLLRPIPRVGCYIPGGLASYPSSALMNIVPAKVAGVKEIIACTPPGQDMALNPATVAAAHLAGAQRLFKLGGPWAIGSLAFGTDSVPKVDKIVGPGNKYVTAAKLLVFGEVDIDSPAGPSEALIVADDAAEARLVAADFLSQVEHDRDAAAVLVTPDETLAHKVVDIILAELPSLPRREILEAAIRENSAVLVARDLEEALDFANRYAPEHLQIMTRDPFAVLPRIDHAGSIFLGPFAPVPVGDYASGTNHVLPTGGCARMFSGLSVDDFIKKPTFQHLSREGLASLKDTVVLLAETEGLPLHARAVAERFRYA</sequence>
<dbReference type="GO" id="GO:0004399">
    <property type="term" value="F:histidinol dehydrogenase activity"/>
    <property type="evidence" value="ECO:0007669"/>
    <property type="project" value="UniProtKB-UniRule"/>
</dbReference>
<dbReference type="SUPFAM" id="SSF53720">
    <property type="entry name" value="ALDH-like"/>
    <property type="match status" value="1"/>
</dbReference>
<dbReference type="CDD" id="cd06572">
    <property type="entry name" value="Histidinol_dh"/>
    <property type="match status" value="1"/>
</dbReference>
<dbReference type="GO" id="GO:0005737">
    <property type="term" value="C:cytoplasm"/>
    <property type="evidence" value="ECO:0007669"/>
    <property type="project" value="TreeGrafter"/>
</dbReference>
<comment type="pathway">
    <text evidence="5">Amino-acid biosynthesis; L-histidine biosynthesis; L-histidine from 5-phospho-alpha-D-ribose 1-diphosphate: step 9/9.</text>
</comment>
<feature type="binding site" evidence="5 8">
    <location>
        <position position="422"/>
    </location>
    <ligand>
        <name>substrate</name>
    </ligand>
</feature>
<dbReference type="InterPro" id="IPR016161">
    <property type="entry name" value="Ald_DH/histidinol_DH"/>
</dbReference>
<keyword evidence="5" id="KW-0368">Histidine biosynthesis</keyword>
<dbReference type="PROSITE" id="PS00611">
    <property type="entry name" value="HISOL_DEHYDROGENASE"/>
    <property type="match status" value="1"/>
</dbReference>
<comment type="similarity">
    <text evidence="1 5 6 10">Belongs to the histidinol dehydrogenase family.</text>
</comment>
<dbReference type="EMBL" id="DTMF01000338">
    <property type="protein sequence ID" value="HGF35503.1"/>
    <property type="molecule type" value="Genomic_DNA"/>
</dbReference>
<feature type="binding site" evidence="5 8">
    <location>
        <position position="330"/>
    </location>
    <ligand>
        <name>substrate</name>
    </ligand>
</feature>
<comment type="caution">
    <text evidence="5">Lacks conserved residue(s) required for the propagation of feature annotation.</text>
</comment>
<dbReference type="Gene3D" id="1.20.5.1300">
    <property type="match status" value="1"/>
</dbReference>
<feature type="binding site" evidence="5 9">
    <location>
        <position position="422"/>
    </location>
    <ligand>
        <name>Zn(2+)</name>
        <dbReference type="ChEBI" id="CHEBI:29105"/>
    </ligand>
</feature>
<feature type="binding site" evidence="5 8">
    <location>
        <position position="261"/>
    </location>
    <ligand>
        <name>substrate</name>
    </ligand>
</feature>
<dbReference type="PANTHER" id="PTHR21256">
    <property type="entry name" value="HISTIDINOL DEHYDROGENASE HDH"/>
    <property type="match status" value="1"/>
</dbReference>
<reference evidence="11" key="1">
    <citation type="journal article" date="2020" name="mSystems">
        <title>Genome- and Community-Level Interaction Insights into Carbon Utilization and Element Cycling Functions of Hydrothermarchaeota in Hydrothermal Sediment.</title>
        <authorList>
            <person name="Zhou Z."/>
            <person name="Liu Y."/>
            <person name="Xu W."/>
            <person name="Pan J."/>
            <person name="Luo Z.H."/>
            <person name="Li M."/>
        </authorList>
    </citation>
    <scope>NUCLEOTIDE SEQUENCE [LARGE SCALE GENOMIC DNA]</scope>
    <source>
        <strain evidence="11">SpSt-897</strain>
    </source>
</reference>
<evidence type="ECO:0000256" key="1">
    <source>
        <dbReference type="ARBA" id="ARBA00010178"/>
    </source>
</evidence>
<feature type="binding site" evidence="5 8">
    <location>
        <position position="363"/>
    </location>
    <ligand>
        <name>substrate</name>
    </ligand>
</feature>
<dbReference type="InterPro" id="IPR001692">
    <property type="entry name" value="Histidinol_DH_CS"/>
</dbReference>
<keyword evidence="3 5" id="KW-0862">Zinc</keyword>
<dbReference type="NCBIfam" id="TIGR00069">
    <property type="entry name" value="hisD"/>
    <property type="match status" value="1"/>
</dbReference>
<evidence type="ECO:0000256" key="9">
    <source>
        <dbReference type="PIRSR" id="PIRSR000099-4"/>
    </source>
</evidence>
<feature type="binding site" evidence="5 9">
    <location>
        <position position="264"/>
    </location>
    <ligand>
        <name>Zn(2+)</name>
        <dbReference type="ChEBI" id="CHEBI:29105"/>
    </ligand>
</feature>
<dbReference type="Gene3D" id="3.40.50.1980">
    <property type="entry name" value="Nitrogenase molybdenum iron protein domain"/>
    <property type="match status" value="2"/>
</dbReference>
<dbReference type="EC" id="1.1.1.23" evidence="5"/>
<comment type="cofactor">
    <cofactor evidence="5 9">
        <name>Zn(2+)</name>
        <dbReference type="ChEBI" id="CHEBI:29105"/>
    </cofactor>
    <text evidence="5 9">Binds 1 zinc ion per subunit.</text>
</comment>
<evidence type="ECO:0000256" key="3">
    <source>
        <dbReference type="ARBA" id="ARBA00022833"/>
    </source>
</evidence>
<feature type="binding site" evidence="5 8">
    <location>
        <position position="264"/>
    </location>
    <ligand>
        <name>substrate</name>
    </ligand>
</feature>
<evidence type="ECO:0000256" key="8">
    <source>
        <dbReference type="PIRSR" id="PIRSR000099-3"/>
    </source>
</evidence>
<proteinExistence type="inferred from homology"/>
<keyword evidence="4 5" id="KW-0560">Oxidoreductase</keyword>
<name>A0A7C3V0K9_9BACT</name>
<dbReference type="InterPro" id="IPR012131">
    <property type="entry name" value="Hstdl_DH"/>
</dbReference>
<evidence type="ECO:0000256" key="7">
    <source>
        <dbReference type="PIRSR" id="PIRSR000099-1"/>
    </source>
</evidence>
<dbReference type="GO" id="GO:0000105">
    <property type="term" value="P:L-histidine biosynthetic process"/>
    <property type="evidence" value="ECO:0007669"/>
    <property type="project" value="UniProtKB-UniRule"/>
</dbReference>
<dbReference type="Pfam" id="PF00815">
    <property type="entry name" value="Histidinol_dh"/>
    <property type="match status" value="1"/>
</dbReference>
<dbReference type="GO" id="GO:0008270">
    <property type="term" value="F:zinc ion binding"/>
    <property type="evidence" value="ECO:0007669"/>
    <property type="project" value="UniProtKB-UniRule"/>
</dbReference>
<feature type="binding site" evidence="5 8">
    <location>
        <position position="239"/>
    </location>
    <ligand>
        <name>substrate</name>
    </ligand>
</feature>
<dbReference type="PRINTS" id="PR00083">
    <property type="entry name" value="HOLDHDRGNASE"/>
</dbReference>
<dbReference type="PANTHER" id="PTHR21256:SF2">
    <property type="entry name" value="HISTIDINE BIOSYNTHESIS TRIFUNCTIONAL PROTEIN"/>
    <property type="match status" value="1"/>
</dbReference>
<evidence type="ECO:0000256" key="10">
    <source>
        <dbReference type="RuleBase" id="RU004175"/>
    </source>
</evidence>
<comment type="function">
    <text evidence="5">Catalyzes the sequential NAD-dependent oxidations of L-histidinol to L-histidinaldehyde and then to L-histidine.</text>
</comment>
<comment type="catalytic activity">
    <reaction evidence="5">
        <text>L-histidinol + 2 NAD(+) + H2O = L-histidine + 2 NADH + 3 H(+)</text>
        <dbReference type="Rhea" id="RHEA:20641"/>
        <dbReference type="ChEBI" id="CHEBI:15377"/>
        <dbReference type="ChEBI" id="CHEBI:15378"/>
        <dbReference type="ChEBI" id="CHEBI:57540"/>
        <dbReference type="ChEBI" id="CHEBI:57595"/>
        <dbReference type="ChEBI" id="CHEBI:57699"/>
        <dbReference type="ChEBI" id="CHEBI:57945"/>
        <dbReference type="EC" id="1.1.1.23"/>
    </reaction>
</comment>
<keyword evidence="2 5" id="KW-0479">Metal-binding</keyword>
<evidence type="ECO:0000256" key="5">
    <source>
        <dbReference type="HAMAP-Rule" id="MF_01024"/>
    </source>
</evidence>
<dbReference type="PIRSF" id="PIRSF000099">
    <property type="entry name" value="Histidinol_dh"/>
    <property type="match status" value="1"/>
</dbReference>
<dbReference type="UniPathway" id="UPA00031">
    <property type="reaction ID" value="UER00014"/>
</dbReference>
<comment type="caution">
    <text evidence="11">The sequence shown here is derived from an EMBL/GenBank/DDBJ whole genome shotgun (WGS) entry which is preliminary data.</text>
</comment>
<keyword evidence="5" id="KW-0520">NAD</keyword>
<dbReference type="InterPro" id="IPR022695">
    <property type="entry name" value="Histidinol_DH_monofunct"/>
</dbReference>
<feature type="binding site" evidence="5 8">
    <location>
        <position position="417"/>
    </location>
    <ligand>
        <name>substrate</name>
    </ligand>
</feature>
<dbReference type="HAMAP" id="MF_01024">
    <property type="entry name" value="HisD"/>
    <property type="match status" value="1"/>
</dbReference>
<dbReference type="GO" id="GO:0051287">
    <property type="term" value="F:NAD binding"/>
    <property type="evidence" value="ECO:0007669"/>
    <property type="project" value="InterPro"/>
</dbReference>
<evidence type="ECO:0000256" key="4">
    <source>
        <dbReference type="ARBA" id="ARBA00023002"/>
    </source>
</evidence>
<feature type="binding site" evidence="5 9">
    <location>
        <position position="261"/>
    </location>
    <ligand>
        <name>Zn(2+)</name>
        <dbReference type="ChEBI" id="CHEBI:29105"/>
    </ligand>
</feature>
<evidence type="ECO:0000313" key="11">
    <source>
        <dbReference type="EMBL" id="HGF35503.1"/>
    </source>
</evidence>
<evidence type="ECO:0000256" key="6">
    <source>
        <dbReference type="PIRNR" id="PIRNR000099"/>
    </source>
</evidence>
<feature type="active site" description="Proton acceptor" evidence="5 7">
    <location>
        <position position="330"/>
    </location>
</feature>
<gene>
    <name evidence="5 11" type="primary">hisD</name>
    <name evidence="11" type="ORF">ENW96_14175</name>
</gene>